<sequence length="246" mass="27753">MTGSGSNGSPLTDGTSDFPSSRTVKCERSRRCWSPHEETILITTLKELVTTRCKSDNGFRSGYLTKGGIRKRSCRGSSVNRPWGDSVTKIYGAKAVPNEDSGTYDHMTFEELFLEVLPDGILPEMIGESPSTLERATTKVPQKVIKKRKVDDKMDGFLNLMSCIHEDTNECLKEISSRIEYEFDLSTKRTEVFQQLKGIPGLTMKQKFYVSKKFVKEPELMDLFRGLDEVARLAFVMDLLENNGLI</sequence>
<dbReference type="EMBL" id="PNBA02000010">
    <property type="protein sequence ID" value="KAG6411741.1"/>
    <property type="molecule type" value="Genomic_DNA"/>
</dbReference>
<dbReference type="PANTHER" id="PTHR46250">
    <property type="entry name" value="MYB/SANT-LIKE DNA-BINDING DOMAIN PROTEIN-RELATED"/>
    <property type="match status" value="1"/>
</dbReference>
<dbReference type="AlphaFoldDB" id="A0A8X8XDE9"/>
<accession>A0A8X8XDE9</accession>
<protein>
    <submittedName>
        <fullName evidence="2">Uncharacterized protein</fullName>
    </submittedName>
</protein>
<organism evidence="2">
    <name type="scientific">Salvia splendens</name>
    <name type="common">Scarlet sage</name>
    <dbReference type="NCBI Taxonomy" id="180675"/>
    <lineage>
        <taxon>Eukaryota</taxon>
        <taxon>Viridiplantae</taxon>
        <taxon>Streptophyta</taxon>
        <taxon>Embryophyta</taxon>
        <taxon>Tracheophyta</taxon>
        <taxon>Spermatophyta</taxon>
        <taxon>Magnoliopsida</taxon>
        <taxon>eudicotyledons</taxon>
        <taxon>Gunneridae</taxon>
        <taxon>Pentapetalae</taxon>
        <taxon>asterids</taxon>
        <taxon>lamiids</taxon>
        <taxon>Lamiales</taxon>
        <taxon>Lamiaceae</taxon>
        <taxon>Nepetoideae</taxon>
        <taxon>Mentheae</taxon>
        <taxon>Salviinae</taxon>
        <taxon>Salvia</taxon>
        <taxon>Salvia subgen. Calosphace</taxon>
        <taxon>core Calosphace</taxon>
    </lineage>
</organism>
<evidence type="ECO:0000313" key="2">
    <source>
        <dbReference type="EMBL" id="KAG6411741.1"/>
    </source>
</evidence>
<name>A0A8X8XDE9_SALSN</name>
<proteinExistence type="predicted"/>
<evidence type="ECO:0000256" key="1">
    <source>
        <dbReference type="SAM" id="MobiDB-lite"/>
    </source>
</evidence>
<reference evidence="2" key="2">
    <citation type="submission" date="2020-08" db="EMBL/GenBank/DDBJ databases">
        <title>Plant Genome Project.</title>
        <authorList>
            <person name="Zhang R.-G."/>
        </authorList>
    </citation>
    <scope>NUCLEOTIDE SEQUENCE</scope>
    <source>
        <strain evidence="2">Huo1</strain>
        <tissue evidence="2">Leaf</tissue>
    </source>
</reference>
<dbReference type="Proteomes" id="UP000298416">
    <property type="component" value="Unassembled WGS sequence"/>
</dbReference>
<feature type="region of interest" description="Disordered" evidence="1">
    <location>
        <begin position="1"/>
        <end position="22"/>
    </location>
</feature>
<comment type="caution">
    <text evidence="2">The sequence shown here is derived from an EMBL/GenBank/DDBJ whole genome shotgun (WGS) entry which is preliminary data.</text>
</comment>
<gene>
    <name evidence="2" type="ORF">SASPL_129825</name>
</gene>
<evidence type="ECO:0000313" key="3">
    <source>
        <dbReference type="Proteomes" id="UP000298416"/>
    </source>
</evidence>
<keyword evidence="3" id="KW-1185">Reference proteome</keyword>
<reference evidence="2" key="1">
    <citation type="submission" date="2018-01" db="EMBL/GenBank/DDBJ databases">
        <authorList>
            <person name="Mao J.F."/>
        </authorList>
    </citation>
    <scope>NUCLEOTIDE SEQUENCE</scope>
    <source>
        <strain evidence="2">Huo1</strain>
        <tissue evidence="2">Leaf</tissue>
    </source>
</reference>